<dbReference type="InterPro" id="IPR015168">
    <property type="entry name" value="SsuA/THI5"/>
</dbReference>
<dbReference type="Proteomes" id="UP001239445">
    <property type="component" value="Unassembled WGS sequence"/>
</dbReference>
<dbReference type="Pfam" id="PF09084">
    <property type="entry name" value="NMT1"/>
    <property type="match status" value="1"/>
</dbReference>
<sequence>MNLRSFCGLVLALLYLDTAASIKVAFSPMWIEGTPFVYANKNVYKADTATSVSGGVASLGSAELGGNAETQGLIQYVNHKNYRLIYVVVEVTYRLVANKAAGIKTLADLKGKRIGTFQGSSAEVFVRMLLGSAGLANSDYTIVSGNVCMRAPCGANTFPSQLKAKQIDAFGVWETAVELGVEALGEENAVIFKNASIYREVYSLFATQQSLQDATTRKKIVAYVKALNETLDVFRNDPEKVYPMVSQAIGVDVPVLRKVWPDHVWGPGSLGTDLVDYLYREDQYLSKANKRTAATRDELEKFIDRSVYEDAMKL</sequence>
<evidence type="ECO:0000256" key="1">
    <source>
        <dbReference type="SAM" id="SignalP"/>
    </source>
</evidence>
<feature type="domain" description="SsuA/THI5-like" evidence="2">
    <location>
        <begin position="62"/>
        <end position="240"/>
    </location>
</feature>
<evidence type="ECO:0000313" key="3">
    <source>
        <dbReference type="EMBL" id="KAK1756657.1"/>
    </source>
</evidence>
<dbReference type="SUPFAM" id="SSF53850">
    <property type="entry name" value="Periplasmic binding protein-like II"/>
    <property type="match status" value="1"/>
</dbReference>
<protein>
    <submittedName>
        <fullName evidence="3">Aliphatic sulfonates-binding protein</fullName>
    </submittedName>
</protein>
<proteinExistence type="predicted"/>
<comment type="caution">
    <text evidence="3">The sequence shown here is derived from an EMBL/GenBank/DDBJ whole genome shotgun (WGS) entry which is preliminary data.</text>
</comment>
<feature type="chain" id="PRO_5042615307" evidence="1">
    <location>
        <begin position="22"/>
        <end position="314"/>
    </location>
</feature>
<dbReference type="PANTHER" id="PTHR30024:SF42">
    <property type="entry name" value="ALIPHATIC SULFONATES-BINDING PROTEIN-RELATED"/>
    <property type="match status" value="1"/>
</dbReference>
<dbReference type="Gene3D" id="3.40.190.10">
    <property type="entry name" value="Periplasmic binding protein-like II"/>
    <property type="match status" value="1"/>
</dbReference>
<gene>
    <name evidence="3" type="ORF">QBC47DRAFT_297788</name>
</gene>
<feature type="signal peptide" evidence="1">
    <location>
        <begin position="1"/>
        <end position="21"/>
    </location>
</feature>
<keyword evidence="1" id="KW-0732">Signal</keyword>
<reference evidence="3" key="1">
    <citation type="submission" date="2023-06" db="EMBL/GenBank/DDBJ databases">
        <title>Genome-scale phylogeny and comparative genomics of the fungal order Sordariales.</title>
        <authorList>
            <consortium name="Lawrence Berkeley National Laboratory"/>
            <person name="Hensen N."/>
            <person name="Bonometti L."/>
            <person name="Westerberg I."/>
            <person name="Brannstrom I.O."/>
            <person name="Guillou S."/>
            <person name="Cros-Aarteil S."/>
            <person name="Calhoun S."/>
            <person name="Haridas S."/>
            <person name="Kuo A."/>
            <person name="Mondo S."/>
            <person name="Pangilinan J."/>
            <person name="Riley R."/>
            <person name="Labutti K."/>
            <person name="Andreopoulos B."/>
            <person name="Lipzen A."/>
            <person name="Chen C."/>
            <person name="Yanf M."/>
            <person name="Daum C."/>
            <person name="Ng V."/>
            <person name="Clum A."/>
            <person name="Steindorff A."/>
            <person name="Ohm R."/>
            <person name="Martin F."/>
            <person name="Silar P."/>
            <person name="Natvig D."/>
            <person name="Lalanne C."/>
            <person name="Gautier V."/>
            <person name="Ament-Velasquez S.L."/>
            <person name="Kruys A."/>
            <person name="Hutchinson M.I."/>
            <person name="Powell A.J."/>
            <person name="Barry K."/>
            <person name="Miller A.N."/>
            <person name="Grigoriev I.V."/>
            <person name="Debuchy R."/>
            <person name="Gladieux P."/>
            <person name="Thoren M.H."/>
            <person name="Johannesson H."/>
        </authorList>
    </citation>
    <scope>NUCLEOTIDE SEQUENCE</scope>
    <source>
        <strain evidence="3">PSN4</strain>
    </source>
</reference>
<name>A0AAJ0F7C4_9PEZI</name>
<organism evidence="3 4">
    <name type="scientific">Echria macrotheca</name>
    <dbReference type="NCBI Taxonomy" id="438768"/>
    <lineage>
        <taxon>Eukaryota</taxon>
        <taxon>Fungi</taxon>
        <taxon>Dikarya</taxon>
        <taxon>Ascomycota</taxon>
        <taxon>Pezizomycotina</taxon>
        <taxon>Sordariomycetes</taxon>
        <taxon>Sordariomycetidae</taxon>
        <taxon>Sordariales</taxon>
        <taxon>Schizotheciaceae</taxon>
        <taxon>Echria</taxon>
    </lineage>
</organism>
<keyword evidence="4" id="KW-1185">Reference proteome</keyword>
<accession>A0AAJ0F7C4</accession>
<evidence type="ECO:0000313" key="4">
    <source>
        <dbReference type="Proteomes" id="UP001239445"/>
    </source>
</evidence>
<dbReference type="PANTHER" id="PTHR30024">
    <property type="entry name" value="ALIPHATIC SULFONATES-BINDING PROTEIN-RELATED"/>
    <property type="match status" value="1"/>
</dbReference>
<dbReference type="EMBL" id="MU839831">
    <property type="protein sequence ID" value="KAK1756657.1"/>
    <property type="molecule type" value="Genomic_DNA"/>
</dbReference>
<dbReference type="AlphaFoldDB" id="A0AAJ0F7C4"/>
<evidence type="ECO:0000259" key="2">
    <source>
        <dbReference type="Pfam" id="PF09084"/>
    </source>
</evidence>